<evidence type="ECO:0000313" key="4">
    <source>
        <dbReference type="Proteomes" id="UP001152759"/>
    </source>
</evidence>
<dbReference type="Proteomes" id="UP001152759">
    <property type="component" value="Chromosome 7"/>
</dbReference>
<dbReference type="InterPro" id="IPR045866">
    <property type="entry name" value="FAM210A/B-like"/>
</dbReference>
<evidence type="ECO:0000259" key="2">
    <source>
        <dbReference type="Pfam" id="PF06916"/>
    </source>
</evidence>
<keyword evidence="1" id="KW-0472">Membrane</keyword>
<dbReference type="PANTHER" id="PTHR21377:SF0">
    <property type="entry name" value="PROTEIN FAM210B, MITOCHONDRIAL"/>
    <property type="match status" value="1"/>
</dbReference>
<dbReference type="Pfam" id="PF06916">
    <property type="entry name" value="FAM210A-B_dom"/>
    <property type="match status" value="1"/>
</dbReference>
<name>A0A9P0F939_BEMTA</name>
<sequence length="203" mass="21869">MILSLTSRTCLSGTRLFFGKKLLSSVLVNDLAALKFTVPDQIRILKTFNSLASNNFDTVCRLSSSRHSFQNTFMSTSNKGEKPADASADTSKVKVNPMKEKLRLAVRDYGATVIVFHIGISLISLGTFYLAASSGLDVEGMAQSVGFDGPVTAATVGNAGTFVIAYAIHKCFAPVRITITLTAAPFIVRYLRSKGILKVKPPQ</sequence>
<gene>
    <name evidence="3" type="ORF">BEMITA_LOCUS11638</name>
</gene>
<feature type="transmembrane region" description="Helical" evidence="1">
    <location>
        <begin position="151"/>
        <end position="168"/>
    </location>
</feature>
<dbReference type="OrthoDB" id="424302at2759"/>
<keyword evidence="4" id="KW-1185">Reference proteome</keyword>
<evidence type="ECO:0000313" key="3">
    <source>
        <dbReference type="EMBL" id="CAH0393213.1"/>
    </source>
</evidence>
<accession>A0A9P0F939</accession>
<dbReference type="InterPro" id="IPR009688">
    <property type="entry name" value="FAM210A/B-like_dom"/>
</dbReference>
<protein>
    <recommendedName>
        <fullName evidence="2">DUF1279 domain-containing protein</fullName>
    </recommendedName>
</protein>
<dbReference type="AlphaFoldDB" id="A0A9P0F939"/>
<dbReference type="EMBL" id="OU963868">
    <property type="protein sequence ID" value="CAH0393213.1"/>
    <property type="molecule type" value="Genomic_DNA"/>
</dbReference>
<evidence type="ECO:0000256" key="1">
    <source>
        <dbReference type="SAM" id="Phobius"/>
    </source>
</evidence>
<dbReference type="KEGG" id="btab:109038119"/>
<organism evidence="3 4">
    <name type="scientific">Bemisia tabaci</name>
    <name type="common">Sweetpotato whitefly</name>
    <name type="synonym">Aleurodes tabaci</name>
    <dbReference type="NCBI Taxonomy" id="7038"/>
    <lineage>
        <taxon>Eukaryota</taxon>
        <taxon>Metazoa</taxon>
        <taxon>Ecdysozoa</taxon>
        <taxon>Arthropoda</taxon>
        <taxon>Hexapoda</taxon>
        <taxon>Insecta</taxon>
        <taxon>Pterygota</taxon>
        <taxon>Neoptera</taxon>
        <taxon>Paraneoptera</taxon>
        <taxon>Hemiptera</taxon>
        <taxon>Sternorrhyncha</taxon>
        <taxon>Aleyrodoidea</taxon>
        <taxon>Aleyrodidae</taxon>
        <taxon>Aleyrodinae</taxon>
        <taxon>Bemisia</taxon>
    </lineage>
</organism>
<feature type="transmembrane region" description="Helical" evidence="1">
    <location>
        <begin position="109"/>
        <end position="131"/>
    </location>
</feature>
<proteinExistence type="predicted"/>
<keyword evidence="1" id="KW-1133">Transmembrane helix</keyword>
<feature type="domain" description="DUF1279" evidence="2">
    <location>
        <begin position="101"/>
        <end position="185"/>
    </location>
</feature>
<keyword evidence="1" id="KW-0812">Transmembrane</keyword>
<dbReference type="GO" id="GO:0005739">
    <property type="term" value="C:mitochondrion"/>
    <property type="evidence" value="ECO:0007669"/>
    <property type="project" value="TreeGrafter"/>
</dbReference>
<reference evidence="3" key="1">
    <citation type="submission" date="2021-12" db="EMBL/GenBank/DDBJ databases">
        <authorList>
            <person name="King R."/>
        </authorList>
    </citation>
    <scope>NUCLEOTIDE SEQUENCE</scope>
</reference>
<dbReference type="PANTHER" id="PTHR21377">
    <property type="entry name" value="PROTEIN FAM210B, MITOCHONDRIAL"/>
    <property type="match status" value="1"/>
</dbReference>